<evidence type="ECO:0000313" key="2">
    <source>
        <dbReference type="EMBL" id="MDN7124249.1"/>
    </source>
</evidence>
<protein>
    <recommendedName>
        <fullName evidence="4">Amino acid ABC transporter substrate-binding protein</fullName>
    </recommendedName>
</protein>
<evidence type="ECO:0000256" key="1">
    <source>
        <dbReference type="SAM" id="SignalP"/>
    </source>
</evidence>
<evidence type="ECO:0008006" key="4">
    <source>
        <dbReference type="Google" id="ProtNLM"/>
    </source>
</evidence>
<accession>A0AAW7R133</accession>
<comment type="caution">
    <text evidence="2">The sequence shown here is derived from an EMBL/GenBank/DDBJ whole genome shotgun (WGS) entry which is preliminary data.</text>
</comment>
<dbReference type="EMBL" id="JAGGJB010000003">
    <property type="protein sequence ID" value="MDN7124249.1"/>
    <property type="molecule type" value="Genomic_DNA"/>
</dbReference>
<dbReference type="AlphaFoldDB" id="A0AAW7R133"/>
<reference evidence="2 3" key="1">
    <citation type="submission" date="2021-03" db="EMBL/GenBank/DDBJ databases">
        <title>Pseudidiomarina terrestris, a new bacterium isolated from saline soil.</title>
        <authorList>
            <person name="Galisteo C."/>
            <person name="De La Haba R."/>
            <person name="Sanchez-Porro C."/>
            <person name="Ventosa A."/>
        </authorList>
    </citation>
    <scope>NUCLEOTIDE SEQUENCE [LARGE SCALE GENOMIC DNA]</scope>
    <source>
        <strain evidence="2 3">1APP75-32.1</strain>
    </source>
</reference>
<evidence type="ECO:0000313" key="3">
    <source>
        <dbReference type="Proteomes" id="UP001169492"/>
    </source>
</evidence>
<dbReference type="RefSeq" id="WP_301774301.1">
    <property type="nucleotide sequence ID" value="NZ_JAGGJB010000003.1"/>
</dbReference>
<dbReference type="SUPFAM" id="SSF53850">
    <property type="entry name" value="Periplasmic binding protein-like II"/>
    <property type="match status" value="1"/>
</dbReference>
<feature type="chain" id="PRO_5043734347" description="Amino acid ABC transporter substrate-binding protein" evidence="1">
    <location>
        <begin position="22"/>
        <end position="268"/>
    </location>
</feature>
<name>A0AAW7R133_9GAMM</name>
<proteinExistence type="predicted"/>
<sequence>MRQFTLLFVFIVAAAFAPVQAAKPQAAEQIVVAAYDFPPYFSAYSDTHLVGDLLEALNSRQSDYFFVLEDIPSKARFRALSEAGCCNMILFESPAWGWPQQFPGIRAGRVLVQGAERFVALQKEDRGQSFFAQPGLRFGGLTGYHYPFLNNQTDQAVLEDHYNVYLSLSHRVNIKMLLNGRLDVVMLHDEYLHQLRHEPWFDDLLLKREPYDTYELRTLVNPAKGFTLEEWQQVLQPLIEDGSLANLLADYDLPWPPARVNVLIDTKT</sequence>
<keyword evidence="1" id="KW-0732">Signal</keyword>
<dbReference type="Proteomes" id="UP001169492">
    <property type="component" value="Unassembled WGS sequence"/>
</dbReference>
<feature type="signal peptide" evidence="1">
    <location>
        <begin position="1"/>
        <end position="21"/>
    </location>
</feature>
<gene>
    <name evidence="2" type="ORF">J6I90_05095</name>
</gene>
<organism evidence="2 3">
    <name type="scientific">Pseudidiomarina terrestris</name>
    <dbReference type="NCBI Taxonomy" id="2820060"/>
    <lineage>
        <taxon>Bacteria</taxon>
        <taxon>Pseudomonadati</taxon>
        <taxon>Pseudomonadota</taxon>
        <taxon>Gammaproteobacteria</taxon>
        <taxon>Alteromonadales</taxon>
        <taxon>Idiomarinaceae</taxon>
        <taxon>Pseudidiomarina</taxon>
    </lineage>
</organism>